<dbReference type="GO" id="GO:0005524">
    <property type="term" value="F:ATP binding"/>
    <property type="evidence" value="ECO:0007669"/>
    <property type="project" value="UniProtKB-KW"/>
</dbReference>
<keyword evidence="4" id="KW-0347">Helicase</keyword>
<dbReference type="InterPro" id="IPR041677">
    <property type="entry name" value="DNA2/NAM7_AAA_11"/>
</dbReference>
<dbReference type="AlphaFoldDB" id="A0A813GG21"/>
<dbReference type="CDD" id="cd18808">
    <property type="entry name" value="SF1_C_Upf1"/>
    <property type="match status" value="1"/>
</dbReference>
<feature type="region of interest" description="Disordered" evidence="7">
    <location>
        <begin position="996"/>
        <end position="1065"/>
    </location>
</feature>
<dbReference type="Gene3D" id="3.40.50.300">
    <property type="entry name" value="P-loop containing nucleotide triphosphate hydrolases"/>
    <property type="match status" value="2"/>
</dbReference>
<dbReference type="InterPro" id="IPR050534">
    <property type="entry name" value="Coronavir_polyprotein_1ab"/>
</dbReference>
<organism evidence="9 10">
    <name type="scientific">Polarella glacialis</name>
    <name type="common">Dinoflagellate</name>
    <dbReference type="NCBI Taxonomy" id="89957"/>
    <lineage>
        <taxon>Eukaryota</taxon>
        <taxon>Sar</taxon>
        <taxon>Alveolata</taxon>
        <taxon>Dinophyceae</taxon>
        <taxon>Suessiales</taxon>
        <taxon>Suessiaceae</taxon>
        <taxon>Polarella</taxon>
    </lineage>
</organism>
<keyword evidence="10" id="KW-1185">Reference proteome</keyword>
<feature type="domain" description="RING-type" evidence="8">
    <location>
        <begin position="514"/>
        <end position="551"/>
    </location>
</feature>
<keyword evidence="6" id="KW-0862">Zinc</keyword>
<dbReference type="InterPro" id="IPR013083">
    <property type="entry name" value="Znf_RING/FYVE/PHD"/>
</dbReference>
<dbReference type="SMART" id="SM00184">
    <property type="entry name" value="RING"/>
    <property type="match status" value="1"/>
</dbReference>
<keyword evidence="6" id="KW-0863">Zinc-finger</keyword>
<name>A0A813GG21_POLGL</name>
<dbReference type="GO" id="GO:0043139">
    <property type="term" value="F:5'-3' DNA helicase activity"/>
    <property type="evidence" value="ECO:0007669"/>
    <property type="project" value="TreeGrafter"/>
</dbReference>
<evidence type="ECO:0000313" key="10">
    <source>
        <dbReference type="Proteomes" id="UP000654075"/>
    </source>
</evidence>
<evidence type="ECO:0000259" key="8">
    <source>
        <dbReference type="PROSITE" id="PS50089"/>
    </source>
</evidence>
<dbReference type="SUPFAM" id="SSF57850">
    <property type="entry name" value="RING/U-box"/>
    <property type="match status" value="1"/>
</dbReference>
<dbReference type="GO" id="GO:0008270">
    <property type="term" value="F:zinc ion binding"/>
    <property type="evidence" value="ECO:0007669"/>
    <property type="project" value="UniProtKB-KW"/>
</dbReference>
<evidence type="ECO:0000256" key="1">
    <source>
        <dbReference type="ARBA" id="ARBA00007913"/>
    </source>
</evidence>
<evidence type="ECO:0000256" key="2">
    <source>
        <dbReference type="ARBA" id="ARBA00022741"/>
    </source>
</evidence>
<comment type="similarity">
    <text evidence="1">Belongs to the DNA2/NAM7 helicase family.</text>
</comment>
<keyword evidence="2" id="KW-0547">Nucleotide-binding</keyword>
<keyword evidence="6" id="KW-0479">Metal-binding</keyword>
<dbReference type="Pfam" id="PF13086">
    <property type="entry name" value="AAA_11"/>
    <property type="match status" value="1"/>
</dbReference>
<dbReference type="Gene3D" id="3.30.40.10">
    <property type="entry name" value="Zinc/RING finger domain, C3HC4 (zinc finger)"/>
    <property type="match status" value="1"/>
</dbReference>
<accession>A0A813GG21</accession>
<evidence type="ECO:0000256" key="3">
    <source>
        <dbReference type="ARBA" id="ARBA00022801"/>
    </source>
</evidence>
<feature type="compositionally biased region" description="Basic residues" evidence="7">
    <location>
        <begin position="1258"/>
        <end position="1276"/>
    </location>
</feature>
<dbReference type="GO" id="GO:0016787">
    <property type="term" value="F:hydrolase activity"/>
    <property type="evidence" value="ECO:0007669"/>
    <property type="project" value="UniProtKB-KW"/>
</dbReference>
<gene>
    <name evidence="9" type="ORF">PGLA1383_LOCUS40402</name>
</gene>
<dbReference type="InterPro" id="IPR027417">
    <property type="entry name" value="P-loop_NTPase"/>
</dbReference>
<sequence length="1276" mass="138308">MQLFGVRRDAAAGSSSSAGRARMRRSFLAAATVEKIEAGGMLLVEKTTGRRHWLPWPLLGLAEAPAWQPGSELATLRWRLHCVDPESRPGDYHVGSRNSWRLVALQGQGLLPDAGELRTGVVEVELQVEVGAELSMLLEKQGQISRALQLQLARPLSCCLDHRQGWDKGACVLCGNDVAQTVRKMSTTAFQAGSDRDLFQDCETAEERYAARWGAMVELEAAASAVESNDSRLLFGVFITWEDAEEGIGLKRSGLKRRGHFDVPAQLARSHKLKFRGVLARGGELASSWLCLRASPRRASPDACSWAGHGRVVQAGVAFEDPEVALEDEDISRDACSPHSMRVCFELLDESSDSGLPPPEVPFLVEYVPKSLSYSMMHVALSDVNPADRLDGEPTAALLARDVVLGRLQIDGGEDAGDLASWRLNESQELGIRKALARPLMLIHGPPGTGKTRTAAVLMTVFAQRNLGARNAILFGAPTNRAVDCALLYTNELCELHFAERLRARVEEDGDAECAICLEEKPDIVTACGHVFHKACVARSLQESGQCPMCRQVLKQPRGGLRMLRVYGADTERQDFPVPRRLDHQGVQTFKVQTVPENMRRFSWHWRCHAAVEGEEPSQEAQECGKAYRRLTSCDHKASDFDERRSAYYVALKKSRAAEVRQADIIFSTCVSARRTALVDALSQKDAPEVRQVVMDEAGQSPEPEALCLLALARSARHVVLFGDHRQLRPILRSKTAEQAGLGISLFERLATSFESSSSETAPVALLAQQYRMHPDISRFPSDRFYGGKVADHPSVLERGEGVLALPGETSRNTSLLVWDAGDEHGSSAEQLQRVRTVGAGGVGSRANPGEAARAAALAGALAREVGQGAVAVLSWYNSQVAKVGELLRRDGLSGVHVGSIATAQGSEWDYVLLSSVRAGCSDGRLGLLSDPHTMNVALTRARIGLVILCDRATLKQDPHWAVLLCACEKRGVVVRKQPLVRRGVCQRQSVATLSTQSSPFSGVAPQHALPNNNSSNSSNNNNTSDNNNKNNNNTNSNNNSDNNNTSNTTNNNSSFSSSRSRGSSFLPSVETAAAVLAREFRAAAADYNNTSNSNNHNNNSNNLSDIRREEEQLAAVLTTALAATRQEMMKQQEEAERLVRQHRAGLGKCACGSFGNPAKGGQCNACAVSRGRVLGEGQHFTRTSLPSGLAVPTLTSMLRGANASASSSSLAATEHALHLLASNNNSQTATCPPGDLVYFSATGDRIPPPAPADRGRSRSQRLRSVARRTRLRSRS</sequence>
<dbReference type="PANTHER" id="PTHR43788:SF16">
    <property type="entry name" value="HELICASE WITH ZINC FINGER 2"/>
    <property type="match status" value="1"/>
</dbReference>
<proteinExistence type="inferred from homology"/>
<comment type="caution">
    <text evidence="9">The sequence shown here is derived from an EMBL/GenBank/DDBJ whole genome shotgun (WGS) entry which is preliminary data.</text>
</comment>
<dbReference type="Proteomes" id="UP000654075">
    <property type="component" value="Unassembled WGS sequence"/>
</dbReference>
<feature type="region of interest" description="Disordered" evidence="7">
    <location>
        <begin position="1241"/>
        <end position="1276"/>
    </location>
</feature>
<protein>
    <recommendedName>
        <fullName evidence="8">RING-type domain-containing protein</fullName>
    </recommendedName>
</protein>
<evidence type="ECO:0000256" key="7">
    <source>
        <dbReference type="SAM" id="MobiDB-lite"/>
    </source>
</evidence>
<reference evidence="9" key="1">
    <citation type="submission" date="2021-02" db="EMBL/GenBank/DDBJ databases">
        <authorList>
            <person name="Dougan E. K."/>
            <person name="Rhodes N."/>
            <person name="Thang M."/>
            <person name="Chan C."/>
        </authorList>
    </citation>
    <scope>NUCLEOTIDE SEQUENCE</scope>
</reference>
<dbReference type="InterPro" id="IPR041679">
    <property type="entry name" value="DNA2/NAM7-like_C"/>
</dbReference>
<evidence type="ECO:0000313" key="9">
    <source>
        <dbReference type="EMBL" id="CAE8623087.1"/>
    </source>
</evidence>
<feature type="non-terminal residue" evidence="9">
    <location>
        <position position="1276"/>
    </location>
</feature>
<feature type="compositionally biased region" description="Low complexity" evidence="7">
    <location>
        <begin position="1012"/>
        <end position="1059"/>
    </location>
</feature>
<dbReference type="PANTHER" id="PTHR43788">
    <property type="entry name" value="DNA2/NAM7 HELICASE FAMILY MEMBER"/>
    <property type="match status" value="1"/>
</dbReference>
<keyword evidence="3" id="KW-0378">Hydrolase</keyword>
<dbReference type="PROSITE" id="PS50089">
    <property type="entry name" value="ZF_RING_2"/>
    <property type="match status" value="1"/>
</dbReference>
<dbReference type="EMBL" id="CAJNNV010028111">
    <property type="protein sequence ID" value="CAE8623087.1"/>
    <property type="molecule type" value="Genomic_DNA"/>
</dbReference>
<dbReference type="OrthoDB" id="2285229at2759"/>
<dbReference type="Pfam" id="PF13087">
    <property type="entry name" value="AAA_12"/>
    <property type="match status" value="1"/>
</dbReference>
<keyword evidence="5" id="KW-0067">ATP-binding</keyword>
<evidence type="ECO:0000256" key="5">
    <source>
        <dbReference type="ARBA" id="ARBA00022840"/>
    </source>
</evidence>
<evidence type="ECO:0000256" key="4">
    <source>
        <dbReference type="ARBA" id="ARBA00022806"/>
    </source>
</evidence>
<dbReference type="InterPro" id="IPR001841">
    <property type="entry name" value="Znf_RING"/>
</dbReference>
<dbReference type="InterPro" id="IPR047187">
    <property type="entry name" value="SF1_C_Upf1"/>
</dbReference>
<evidence type="ECO:0000256" key="6">
    <source>
        <dbReference type="PROSITE-ProRule" id="PRU00175"/>
    </source>
</evidence>
<dbReference type="SUPFAM" id="SSF52540">
    <property type="entry name" value="P-loop containing nucleoside triphosphate hydrolases"/>
    <property type="match status" value="1"/>
</dbReference>